<gene>
    <name evidence="6" type="ORF">SAMN03080617_02825</name>
</gene>
<dbReference type="AlphaFoldDB" id="A0A1G5YU15"/>
<dbReference type="STRING" id="279824.SAMN03080617_02825"/>
<sequence>MISFYLLWTGCYFVLLCLLGMRWPKKQSSDDSHNFFPKVTLLIPFRNELENLGNLEEELSKLTYPDLRILLVDDQSEDGSFLLFKEKFETDSRIHVIQSTGIGKKRAIEIGVQAAEGDLILCSDADCRYPNNWVERMVGPFMDPEIQLVAGPVISAGQNNFFQRFQQIEWSSILLLTQFFFSHKRPLMCSGANLAYRRQAFQSVNAYGQNLQYLSGDDEFLLKKIAARYGKESCMYLPFIGSLVCTQPQKRLSDLLNQRIRWAGKWKAHRSFVHAFSALLSFLTQLTWLLSLILLGLGKVGFMVFLLVWTGKILSERMALGMVLNTLSLRFSFIDFVKTAIAHPFYVILVAFGAILGKFTWKGRAN</sequence>
<keyword evidence="4" id="KW-0472">Membrane</keyword>
<dbReference type="PANTHER" id="PTHR43630">
    <property type="entry name" value="POLY-BETA-1,6-N-ACETYL-D-GLUCOSAMINE SYNTHASE"/>
    <property type="match status" value="1"/>
</dbReference>
<evidence type="ECO:0000256" key="2">
    <source>
        <dbReference type="ARBA" id="ARBA00022676"/>
    </source>
</evidence>
<feature type="transmembrane region" description="Helical" evidence="4">
    <location>
        <begin position="292"/>
        <end position="311"/>
    </location>
</feature>
<keyword evidence="4" id="KW-1133">Transmembrane helix</keyword>
<proteinExistence type="inferred from homology"/>
<dbReference type="OrthoDB" id="9805625at2"/>
<dbReference type="PANTHER" id="PTHR43630:SF1">
    <property type="entry name" value="POLY-BETA-1,6-N-ACETYL-D-GLUCOSAMINE SYNTHASE"/>
    <property type="match status" value="1"/>
</dbReference>
<evidence type="ECO:0000256" key="3">
    <source>
        <dbReference type="ARBA" id="ARBA00022679"/>
    </source>
</evidence>
<keyword evidence="7" id="KW-1185">Reference proteome</keyword>
<protein>
    <submittedName>
        <fullName evidence="6">Glycosyltransferase, catalytic subunit of cellulose synthase and poly-beta-1,6-N-acetylglucosamine synthase</fullName>
    </submittedName>
</protein>
<dbReference type="Pfam" id="PF00535">
    <property type="entry name" value="Glycos_transf_2"/>
    <property type="match status" value="1"/>
</dbReference>
<accession>A0A1G5YU15</accession>
<comment type="similarity">
    <text evidence="1">Belongs to the glycosyltransferase 2 family.</text>
</comment>
<feature type="transmembrane region" description="Helical" evidence="4">
    <location>
        <begin position="343"/>
        <end position="361"/>
    </location>
</feature>
<feature type="transmembrane region" description="Helical" evidence="4">
    <location>
        <begin position="6"/>
        <end position="23"/>
    </location>
</feature>
<feature type="domain" description="Glycosyltransferase 2-like" evidence="5">
    <location>
        <begin position="41"/>
        <end position="202"/>
    </location>
</feature>
<keyword evidence="3 6" id="KW-0808">Transferase</keyword>
<evidence type="ECO:0000313" key="6">
    <source>
        <dbReference type="EMBL" id="SDA85833.1"/>
    </source>
</evidence>
<dbReference type="EMBL" id="FMXE01000020">
    <property type="protein sequence ID" value="SDA85833.1"/>
    <property type="molecule type" value="Genomic_DNA"/>
</dbReference>
<dbReference type="Gene3D" id="3.90.550.10">
    <property type="entry name" value="Spore Coat Polysaccharide Biosynthesis Protein SpsA, Chain A"/>
    <property type="match status" value="1"/>
</dbReference>
<keyword evidence="4" id="KW-0812">Transmembrane</keyword>
<reference evidence="7" key="1">
    <citation type="submission" date="2016-10" db="EMBL/GenBank/DDBJ databases">
        <authorList>
            <person name="Varghese N."/>
            <person name="Submissions S."/>
        </authorList>
    </citation>
    <scope>NUCLEOTIDE SEQUENCE [LARGE SCALE GENOMIC DNA]</scope>
    <source>
        <strain evidence="7">DSM 22703</strain>
    </source>
</reference>
<dbReference type="InterPro" id="IPR001173">
    <property type="entry name" value="Glyco_trans_2-like"/>
</dbReference>
<dbReference type="Proteomes" id="UP000198756">
    <property type="component" value="Unassembled WGS sequence"/>
</dbReference>
<evidence type="ECO:0000259" key="5">
    <source>
        <dbReference type="Pfam" id="PF00535"/>
    </source>
</evidence>
<evidence type="ECO:0000256" key="4">
    <source>
        <dbReference type="SAM" id="Phobius"/>
    </source>
</evidence>
<dbReference type="InterPro" id="IPR029044">
    <property type="entry name" value="Nucleotide-diphossugar_trans"/>
</dbReference>
<keyword evidence="2" id="KW-0328">Glycosyltransferase</keyword>
<evidence type="ECO:0000256" key="1">
    <source>
        <dbReference type="ARBA" id="ARBA00006739"/>
    </source>
</evidence>
<organism evidence="6 7">
    <name type="scientific">Algoriphagus alkaliphilus</name>
    <dbReference type="NCBI Taxonomy" id="279824"/>
    <lineage>
        <taxon>Bacteria</taxon>
        <taxon>Pseudomonadati</taxon>
        <taxon>Bacteroidota</taxon>
        <taxon>Cytophagia</taxon>
        <taxon>Cytophagales</taxon>
        <taxon>Cyclobacteriaceae</taxon>
        <taxon>Algoriphagus</taxon>
    </lineage>
</organism>
<dbReference type="SUPFAM" id="SSF53448">
    <property type="entry name" value="Nucleotide-diphospho-sugar transferases"/>
    <property type="match status" value="1"/>
</dbReference>
<dbReference type="GO" id="GO:0016757">
    <property type="term" value="F:glycosyltransferase activity"/>
    <property type="evidence" value="ECO:0007669"/>
    <property type="project" value="UniProtKB-KW"/>
</dbReference>
<name>A0A1G5YU15_9BACT</name>
<evidence type="ECO:0000313" key="7">
    <source>
        <dbReference type="Proteomes" id="UP000198756"/>
    </source>
</evidence>